<comment type="caution">
    <text evidence="3">The sequence shown here is derived from an EMBL/GenBank/DDBJ whole genome shotgun (WGS) entry which is preliminary data.</text>
</comment>
<keyword evidence="2" id="KW-0472">Membrane</keyword>
<evidence type="ECO:0000256" key="1">
    <source>
        <dbReference type="SAM" id="MobiDB-lite"/>
    </source>
</evidence>
<dbReference type="Proteomes" id="UP000266841">
    <property type="component" value="Unassembled WGS sequence"/>
</dbReference>
<reference evidence="3 4" key="1">
    <citation type="journal article" date="2012" name="Genome Biol.">
        <title>Genome and low-iron response of an oceanic diatom adapted to chronic iron limitation.</title>
        <authorList>
            <person name="Lommer M."/>
            <person name="Specht M."/>
            <person name="Roy A.S."/>
            <person name="Kraemer L."/>
            <person name="Andreson R."/>
            <person name="Gutowska M.A."/>
            <person name="Wolf J."/>
            <person name="Bergner S.V."/>
            <person name="Schilhabel M.B."/>
            <person name="Klostermeier U.C."/>
            <person name="Beiko R.G."/>
            <person name="Rosenstiel P."/>
            <person name="Hippler M."/>
            <person name="Laroche J."/>
        </authorList>
    </citation>
    <scope>NUCLEOTIDE SEQUENCE [LARGE SCALE GENOMIC DNA]</scope>
    <source>
        <strain evidence="3 4">CCMP1005</strain>
    </source>
</reference>
<dbReference type="EMBL" id="AGNL01022388">
    <property type="protein sequence ID" value="EJK59752.1"/>
    <property type="molecule type" value="Genomic_DNA"/>
</dbReference>
<sequence length="187" mass="20119">PVEEQPGNQCPPQLPLQHPVLMLRFRGPSRLTPLKSSKYMDMDGAMNPLLAYTLALMHLPAFYIPIKGREAPKRTPGTPERSVHKQDDVSPVTKVPASAAMGDMDAADGFCAEIDSLLHRPADGGPEADDAADDAADADDAAKDPGPNKVAAADSAADNPSRSSRSKLKNVDWQSPARYEAGRHRRD</sequence>
<proteinExistence type="predicted"/>
<keyword evidence="2" id="KW-0812">Transmembrane</keyword>
<feature type="region of interest" description="Disordered" evidence="1">
    <location>
        <begin position="69"/>
        <end position="101"/>
    </location>
</feature>
<evidence type="ECO:0000313" key="3">
    <source>
        <dbReference type="EMBL" id="EJK59752.1"/>
    </source>
</evidence>
<keyword evidence="2" id="KW-1133">Transmembrane helix</keyword>
<accession>K0SMS0</accession>
<dbReference type="AlphaFoldDB" id="K0SMS0"/>
<feature type="transmembrane region" description="Helical" evidence="2">
    <location>
        <begin position="49"/>
        <end position="66"/>
    </location>
</feature>
<organism evidence="3 4">
    <name type="scientific">Thalassiosira oceanica</name>
    <name type="common">Marine diatom</name>
    <dbReference type="NCBI Taxonomy" id="159749"/>
    <lineage>
        <taxon>Eukaryota</taxon>
        <taxon>Sar</taxon>
        <taxon>Stramenopiles</taxon>
        <taxon>Ochrophyta</taxon>
        <taxon>Bacillariophyta</taxon>
        <taxon>Coscinodiscophyceae</taxon>
        <taxon>Thalassiosirophycidae</taxon>
        <taxon>Thalassiosirales</taxon>
        <taxon>Thalassiosiraceae</taxon>
        <taxon>Thalassiosira</taxon>
    </lineage>
</organism>
<keyword evidence="4" id="KW-1185">Reference proteome</keyword>
<protein>
    <submittedName>
        <fullName evidence="3">Uncharacterized protein</fullName>
    </submittedName>
</protein>
<evidence type="ECO:0000256" key="2">
    <source>
        <dbReference type="SAM" id="Phobius"/>
    </source>
</evidence>
<feature type="compositionally biased region" description="Acidic residues" evidence="1">
    <location>
        <begin position="126"/>
        <end position="139"/>
    </location>
</feature>
<feature type="region of interest" description="Disordered" evidence="1">
    <location>
        <begin position="117"/>
        <end position="187"/>
    </location>
</feature>
<feature type="non-terminal residue" evidence="3">
    <location>
        <position position="1"/>
    </location>
</feature>
<gene>
    <name evidence="3" type="ORF">THAOC_19987</name>
</gene>
<evidence type="ECO:0000313" key="4">
    <source>
        <dbReference type="Proteomes" id="UP000266841"/>
    </source>
</evidence>
<name>K0SMS0_THAOC</name>